<dbReference type="RefSeq" id="WP_188620223.1">
    <property type="nucleotide sequence ID" value="NZ_BMJE01000002.1"/>
</dbReference>
<comment type="caution">
    <text evidence="1">The sequence shown here is derived from an EMBL/GenBank/DDBJ whole genome shotgun (WGS) entry which is preliminary data.</text>
</comment>
<dbReference type="Gene3D" id="2.40.160.60">
    <property type="entry name" value="Outer membrane protein transport protein (OMPP1/FadL/TodX)"/>
    <property type="match status" value="1"/>
</dbReference>
<protein>
    <submittedName>
        <fullName evidence="1">Transporter</fullName>
    </submittedName>
</protein>
<dbReference type="Proteomes" id="UP000615760">
    <property type="component" value="Unassembled WGS sequence"/>
</dbReference>
<organism evidence="1 2">
    <name type="scientific">Flavobacterium suaedae</name>
    <dbReference type="NCBI Taxonomy" id="1767027"/>
    <lineage>
        <taxon>Bacteria</taxon>
        <taxon>Pseudomonadati</taxon>
        <taxon>Bacteroidota</taxon>
        <taxon>Flavobacteriia</taxon>
        <taxon>Flavobacteriales</taxon>
        <taxon>Flavobacteriaceae</taxon>
        <taxon>Flavobacterium</taxon>
    </lineage>
</organism>
<accession>A0ABQ1JQQ9</accession>
<name>A0ABQ1JQQ9_9FLAO</name>
<dbReference type="EMBL" id="BMJE01000002">
    <property type="protein sequence ID" value="GGB72707.1"/>
    <property type="molecule type" value="Genomic_DNA"/>
</dbReference>
<evidence type="ECO:0000313" key="1">
    <source>
        <dbReference type="EMBL" id="GGB72707.1"/>
    </source>
</evidence>
<keyword evidence="2" id="KW-1185">Reference proteome</keyword>
<reference evidence="2" key="1">
    <citation type="journal article" date="2019" name="Int. J. Syst. Evol. Microbiol.">
        <title>The Global Catalogue of Microorganisms (GCM) 10K type strain sequencing project: providing services to taxonomists for standard genome sequencing and annotation.</title>
        <authorList>
            <consortium name="The Broad Institute Genomics Platform"/>
            <consortium name="The Broad Institute Genome Sequencing Center for Infectious Disease"/>
            <person name="Wu L."/>
            <person name="Ma J."/>
        </authorList>
    </citation>
    <scope>NUCLEOTIDE SEQUENCE [LARGE SCALE GENOMIC DNA]</scope>
    <source>
        <strain evidence="2">CGMCC 1.15461</strain>
    </source>
</reference>
<evidence type="ECO:0000313" key="2">
    <source>
        <dbReference type="Proteomes" id="UP000615760"/>
    </source>
</evidence>
<sequence length="496" mass="54810">MKKHILLAAFSLTTITTYAQRQDLNTAADAVRYSIDNLTGTARFRAMGGAFGAVGGDPSAIMVNPAGSAVYNYNSGTATLSIYNVDNTTTYFGSKAKQDDSTFDLNQAGAVFVFRNSNPEAFMNKFSLGFNYENTNSFDNRLYTQGVNPNNSVDQYFLNYANGTPLNVLNNSYLEQLGFADQQAYLGYNAYIFNPVADTPNNTSYVSNYDSSANNFYQENYTSINGYHGKVALNFATELKNRVYLGANINVHVTDNIQTSSFYEDANVPTGLQSVRFNNERYTYGGGVSFSLGGIVKITEQFRAGASYESPAWLRLQDEITQSISSYCPECGGTNGVNPYITFILDDYTIKTPSSWTGSLAYIFGQSGLLSVDYTIKDYSNTKFSTNGYEAINFDLNNTLDMAGELRVGGEYRIKNVSLRAGYRYAESPYKNGSTIGDLTGYSGGVGIAFGNSRLDFAYTWYERDMDRQQFGVGLTDTYRVESTNNNFTLSYTLDL</sequence>
<gene>
    <name evidence="1" type="ORF">GCM10007424_10820</name>
</gene>
<proteinExistence type="predicted"/>
<dbReference type="SUPFAM" id="SSF56935">
    <property type="entry name" value="Porins"/>
    <property type="match status" value="1"/>
</dbReference>